<dbReference type="GeneID" id="9585647"/>
<protein>
    <recommendedName>
        <fullName evidence="5">MYND-type domain-containing protein</fullName>
    </recommendedName>
</protein>
<dbReference type="Gene3D" id="6.10.140.2220">
    <property type="match status" value="1"/>
</dbReference>
<keyword evidence="2 4" id="KW-0863">Zinc-finger</keyword>
<keyword evidence="1" id="KW-0479">Metal-binding</keyword>
<gene>
    <name evidence="6" type="ORF">SCHCODRAFT_233548</name>
</gene>
<reference evidence="6 7" key="1">
    <citation type="journal article" date="2010" name="Nat. Biotechnol.">
        <title>Genome sequence of the model mushroom Schizophyllum commune.</title>
        <authorList>
            <person name="Ohm R.A."/>
            <person name="de Jong J.F."/>
            <person name="Lugones L.G."/>
            <person name="Aerts A."/>
            <person name="Kothe E."/>
            <person name="Stajich J.E."/>
            <person name="de Vries R.P."/>
            <person name="Record E."/>
            <person name="Levasseur A."/>
            <person name="Baker S.E."/>
            <person name="Bartholomew K.A."/>
            <person name="Coutinho P.M."/>
            <person name="Erdmann S."/>
            <person name="Fowler T.J."/>
            <person name="Gathman A.C."/>
            <person name="Lombard V."/>
            <person name="Henrissat B."/>
            <person name="Knabe N."/>
            <person name="Kuees U."/>
            <person name="Lilly W.W."/>
            <person name="Lindquist E."/>
            <person name="Lucas S."/>
            <person name="Magnuson J.K."/>
            <person name="Piumi F."/>
            <person name="Raudaskoski M."/>
            <person name="Salamov A."/>
            <person name="Schmutz J."/>
            <person name="Schwarze F.W.M.R."/>
            <person name="vanKuyk P.A."/>
            <person name="Horton J.S."/>
            <person name="Grigoriev I.V."/>
            <person name="Woesten H.A.B."/>
        </authorList>
    </citation>
    <scope>NUCLEOTIDE SEQUENCE [LARGE SCALE GENOMIC DNA]</scope>
    <source>
        <strain evidence="7">H4-8 / FGSC 9210</strain>
    </source>
</reference>
<dbReference type="Proteomes" id="UP000007431">
    <property type="component" value="Unassembled WGS sequence"/>
</dbReference>
<dbReference type="HOGENOM" id="CLU_412861_0_0_1"/>
<evidence type="ECO:0000256" key="2">
    <source>
        <dbReference type="ARBA" id="ARBA00022771"/>
    </source>
</evidence>
<dbReference type="PROSITE" id="PS50865">
    <property type="entry name" value="ZF_MYND_2"/>
    <property type="match status" value="1"/>
</dbReference>
<dbReference type="VEuPathDB" id="FungiDB:SCHCODRAFT_02745706"/>
<keyword evidence="3" id="KW-0862">Zinc</keyword>
<dbReference type="InterPro" id="IPR057053">
    <property type="entry name" value="MYND_ZMYND11_ZMYD8"/>
</dbReference>
<accession>D8PX74</accession>
<keyword evidence="7" id="KW-1185">Reference proteome</keyword>
<proteinExistence type="predicted"/>
<dbReference type="SUPFAM" id="SSF144232">
    <property type="entry name" value="HIT/MYND zinc finger-like"/>
    <property type="match status" value="1"/>
</dbReference>
<dbReference type="RefSeq" id="XP_003033934.1">
    <property type="nucleotide sequence ID" value="XM_003033888.1"/>
</dbReference>
<organism evidence="7">
    <name type="scientific">Schizophyllum commune (strain H4-8 / FGSC 9210)</name>
    <name type="common">Split gill fungus</name>
    <dbReference type="NCBI Taxonomy" id="578458"/>
    <lineage>
        <taxon>Eukaryota</taxon>
        <taxon>Fungi</taxon>
        <taxon>Dikarya</taxon>
        <taxon>Basidiomycota</taxon>
        <taxon>Agaricomycotina</taxon>
        <taxon>Agaricomycetes</taxon>
        <taxon>Agaricomycetidae</taxon>
        <taxon>Agaricales</taxon>
        <taxon>Schizophyllaceae</taxon>
        <taxon>Schizophyllum</taxon>
    </lineage>
</organism>
<dbReference type="KEGG" id="scm:SCHCO_02745706"/>
<evidence type="ECO:0000313" key="7">
    <source>
        <dbReference type="Proteomes" id="UP000007431"/>
    </source>
</evidence>
<evidence type="ECO:0000259" key="5">
    <source>
        <dbReference type="PROSITE" id="PS50865"/>
    </source>
</evidence>
<dbReference type="InParanoid" id="D8PX74"/>
<dbReference type="EMBL" id="GL377304">
    <property type="protein sequence ID" value="EFI99031.1"/>
    <property type="molecule type" value="Genomic_DNA"/>
</dbReference>
<sequence>MASRIVLPKKTLTGIRKAVEEQRNRPGMEANCPSFDRLEQVIAAGGDFTALVTDPFSIPSDDSQLLSPPIEAGLDAMTNLATVVWSLAYIPAHAYTKVVEVLRDNWLWLFSWIRFAHPDSQCIVFNNVFLGDYIAFLHNLLLLKKELSGAWKLTPQLYGLIMSLWLRMPSIWRALGSGSREDYEGTLMHMPWMITVAAAMQLISTSVSDTELSEGDDDYDRVAVREALETVGHRDGRVHRLVTRGAVYLLSAVEAAPTATTDDMAEALHVVHEQLVQLERFTMGMDLTEIRSRDVGSVVDLIRTLSAIAHGENAACTVVSILLGLCQWDQRAFVWALRYGAFPLVVSLWRADIVEEQRPVLAQFLWQTAAWTAYFPVAVAFNKHRESESFASPGLKDHPTFGKWWAIADEEVKKRCELVEELTTEKCHNYRCPGHDVKDVARFRRCQCFDVSYCSEPCQKQHWPLHKFMCTSSKRKPANTIGEKYFPIIFEDSGYITRRDAHFAGRLTREYLRQHGEEILAEIQDQDHPDVTPIREAAVFIDFHGLVRASHTIRMFPKELCCKNCLGKHLPIFVYAQLGRPQRGNAEASAIRVMTIVLHNFKLRVEHFRHCKDHSLCISRARDRPPRCHELEELREQCYCCVERFGKDEDPFSAPTAQELLCTAY</sequence>
<dbReference type="Pfam" id="PF24324">
    <property type="entry name" value="MYND_ZMYND11_ZMYD8"/>
    <property type="match status" value="1"/>
</dbReference>
<evidence type="ECO:0000313" key="6">
    <source>
        <dbReference type="EMBL" id="EFI99031.1"/>
    </source>
</evidence>
<dbReference type="InterPro" id="IPR002893">
    <property type="entry name" value="Znf_MYND"/>
</dbReference>
<dbReference type="OrthoDB" id="3065114at2759"/>
<name>D8PX74_SCHCM</name>
<dbReference type="GO" id="GO:0008270">
    <property type="term" value="F:zinc ion binding"/>
    <property type="evidence" value="ECO:0007669"/>
    <property type="project" value="UniProtKB-KW"/>
</dbReference>
<evidence type="ECO:0000256" key="1">
    <source>
        <dbReference type="ARBA" id="ARBA00022723"/>
    </source>
</evidence>
<dbReference type="AlphaFoldDB" id="D8PX74"/>
<evidence type="ECO:0000256" key="4">
    <source>
        <dbReference type="PROSITE-ProRule" id="PRU00134"/>
    </source>
</evidence>
<evidence type="ECO:0000256" key="3">
    <source>
        <dbReference type="ARBA" id="ARBA00022833"/>
    </source>
</evidence>
<feature type="domain" description="MYND-type" evidence="5">
    <location>
        <begin position="429"/>
        <end position="470"/>
    </location>
</feature>